<evidence type="ECO:0000256" key="1">
    <source>
        <dbReference type="ARBA" id="ARBA00004141"/>
    </source>
</evidence>
<protein>
    <submittedName>
        <fullName evidence="7">CvpA family protein</fullName>
    </submittedName>
</protein>
<feature type="region of interest" description="Disordered" evidence="5">
    <location>
        <begin position="208"/>
        <end position="231"/>
    </location>
</feature>
<keyword evidence="4 6" id="KW-0472">Membrane</keyword>
<evidence type="ECO:0000256" key="5">
    <source>
        <dbReference type="SAM" id="MobiDB-lite"/>
    </source>
</evidence>
<keyword evidence="2 6" id="KW-0812">Transmembrane</keyword>
<evidence type="ECO:0000256" key="6">
    <source>
        <dbReference type="SAM" id="Phobius"/>
    </source>
</evidence>
<dbReference type="Proteomes" id="UP001216907">
    <property type="component" value="Unassembled WGS sequence"/>
</dbReference>
<gene>
    <name evidence="7" type="ORF">PZE19_21625</name>
</gene>
<dbReference type="Pfam" id="PF02674">
    <property type="entry name" value="Colicin_V"/>
    <property type="match status" value="1"/>
</dbReference>
<comment type="subcellular location">
    <subcellularLocation>
        <location evidence="1">Membrane</location>
        <topology evidence="1">Multi-pass membrane protein</topology>
    </subcellularLocation>
</comment>
<evidence type="ECO:0000256" key="3">
    <source>
        <dbReference type="ARBA" id="ARBA00022989"/>
    </source>
</evidence>
<dbReference type="InterPro" id="IPR003825">
    <property type="entry name" value="Colicin-V_CvpA"/>
</dbReference>
<feature type="transmembrane region" description="Helical" evidence="6">
    <location>
        <begin position="66"/>
        <end position="87"/>
    </location>
</feature>
<keyword evidence="3 6" id="KW-1133">Transmembrane helix</keyword>
<accession>A0ABT6FFM8</accession>
<dbReference type="EMBL" id="JARRAG010000002">
    <property type="protein sequence ID" value="MDG3006380.1"/>
    <property type="molecule type" value="Genomic_DNA"/>
</dbReference>
<feature type="transmembrane region" description="Helical" evidence="6">
    <location>
        <begin position="107"/>
        <end position="128"/>
    </location>
</feature>
<organism evidence="7 8">
    <name type="scientific">Paludisphaera mucosa</name>
    <dbReference type="NCBI Taxonomy" id="3030827"/>
    <lineage>
        <taxon>Bacteria</taxon>
        <taxon>Pseudomonadati</taxon>
        <taxon>Planctomycetota</taxon>
        <taxon>Planctomycetia</taxon>
        <taxon>Isosphaerales</taxon>
        <taxon>Isosphaeraceae</taxon>
        <taxon>Paludisphaera</taxon>
    </lineage>
</organism>
<evidence type="ECO:0000256" key="2">
    <source>
        <dbReference type="ARBA" id="ARBA00022692"/>
    </source>
</evidence>
<comment type="caution">
    <text evidence="7">The sequence shown here is derived from an EMBL/GenBank/DDBJ whole genome shotgun (WGS) entry which is preliminary data.</text>
</comment>
<evidence type="ECO:0000313" key="7">
    <source>
        <dbReference type="EMBL" id="MDG3006380.1"/>
    </source>
</evidence>
<proteinExistence type="predicted"/>
<evidence type="ECO:0000256" key="4">
    <source>
        <dbReference type="ARBA" id="ARBA00023136"/>
    </source>
</evidence>
<keyword evidence="8" id="KW-1185">Reference proteome</keyword>
<reference evidence="7 8" key="1">
    <citation type="submission" date="2023-03" db="EMBL/GenBank/DDBJ databases">
        <title>Paludisphaera mucosa sp. nov. a novel planctomycete from northern fen.</title>
        <authorList>
            <person name="Ivanova A."/>
        </authorList>
    </citation>
    <scope>NUCLEOTIDE SEQUENCE [LARGE SCALE GENOMIC DNA]</scope>
    <source>
        <strain evidence="7 8">Pla2</strain>
    </source>
</reference>
<sequence>MGLDLTLGAVVLIAAFRGWLRGFVSQAVRIGGFVACFYLADPVRDQARPYVLARLPKVDPALMDRILWWASAAASYIVVVGVVTLALKMARRPDATGKVDLRRDNQFAGFLLGTAKGVLTAIFLVAAVEKYAQDLGGRVEWANRMTVDSKALAWNRKYEPAPKIWDSPPVRRFVEHIQRNGLGKLPAEPVLTDAPAGQVAEAILPEPERITPRLEIPGDPAPQASSNLDIDPEVLVDLERFKAERDARRSRRPDPDWR</sequence>
<dbReference type="RefSeq" id="WP_277862680.1">
    <property type="nucleotide sequence ID" value="NZ_JARRAG010000002.1"/>
</dbReference>
<name>A0ABT6FFM8_9BACT</name>
<evidence type="ECO:0000313" key="8">
    <source>
        <dbReference type="Proteomes" id="UP001216907"/>
    </source>
</evidence>